<dbReference type="Proteomes" id="UP000178176">
    <property type="component" value="Unassembled WGS sequence"/>
</dbReference>
<dbReference type="SUPFAM" id="SSF82771">
    <property type="entry name" value="GIY-YIG endonuclease"/>
    <property type="match status" value="1"/>
</dbReference>
<reference evidence="3 4" key="1">
    <citation type="journal article" date="2016" name="Nat. Commun.">
        <title>Thousands of microbial genomes shed light on interconnected biogeochemical processes in an aquifer system.</title>
        <authorList>
            <person name="Anantharaman K."/>
            <person name="Brown C.T."/>
            <person name="Hug L.A."/>
            <person name="Sharon I."/>
            <person name="Castelle C.J."/>
            <person name="Probst A.J."/>
            <person name="Thomas B.C."/>
            <person name="Singh A."/>
            <person name="Wilkins M.J."/>
            <person name="Karaoz U."/>
            <person name="Brodie E.L."/>
            <person name="Williams K.H."/>
            <person name="Hubbard S.S."/>
            <person name="Banfield J.F."/>
        </authorList>
    </citation>
    <scope>NUCLEOTIDE SEQUENCE [LARGE SCALE GENOMIC DNA]</scope>
</reference>
<dbReference type="InterPro" id="IPR050190">
    <property type="entry name" value="UPF0213_domain"/>
</dbReference>
<organism evidence="3 4">
    <name type="scientific">Candidatus Amesbacteria bacterium RIFCSPHIGHO2_01_FULL_48_32b</name>
    <dbReference type="NCBI Taxonomy" id="1797253"/>
    <lineage>
        <taxon>Bacteria</taxon>
        <taxon>Candidatus Amesiibacteriota</taxon>
    </lineage>
</organism>
<dbReference type="Pfam" id="PF01541">
    <property type="entry name" value="GIY-YIG"/>
    <property type="match status" value="1"/>
</dbReference>
<dbReference type="CDD" id="cd10456">
    <property type="entry name" value="GIY-YIG_UPF0213"/>
    <property type="match status" value="1"/>
</dbReference>
<dbReference type="AlphaFoldDB" id="A0A1F4YEX1"/>
<evidence type="ECO:0000259" key="2">
    <source>
        <dbReference type="PROSITE" id="PS50164"/>
    </source>
</evidence>
<comment type="caution">
    <text evidence="3">The sequence shown here is derived from an EMBL/GenBank/DDBJ whole genome shotgun (WGS) entry which is preliminary data.</text>
</comment>
<dbReference type="EMBL" id="MEXH01000015">
    <property type="protein sequence ID" value="OGC92472.1"/>
    <property type="molecule type" value="Genomic_DNA"/>
</dbReference>
<sequence length="81" mass="9429">MYFVYILLCQDGSFYTGSSSNPRQRFLDHQNGKGGAYTRSHKPIKIVYTEELPDKSSALKRESQIKGWSRQTKIKILNLRF</sequence>
<dbReference type="PANTHER" id="PTHR34477:SF1">
    <property type="entry name" value="UPF0213 PROTEIN YHBQ"/>
    <property type="match status" value="1"/>
</dbReference>
<feature type="domain" description="GIY-YIG" evidence="2">
    <location>
        <begin position="1"/>
        <end position="75"/>
    </location>
</feature>
<evidence type="ECO:0000256" key="1">
    <source>
        <dbReference type="ARBA" id="ARBA00007435"/>
    </source>
</evidence>
<dbReference type="PROSITE" id="PS50164">
    <property type="entry name" value="GIY_YIG"/>
    <property type="match status" value="1"/>
</dbReference>
<dbReference type="InterPro" id="IPR035901">
    <property type="entry name" value="GIY-YIG_endonuc_sf"/>
</dbReference>
<evidence type="ECO:0000313" key="3">
    <source>
        <dbReference type="EMBL" id="OGC92472.1"/>
    </source>
</evidence>
<evidence type="ECO:0000313" key="4">
    <source>
        <dbReference type="Proteomes" id="UP000178176"/>
    </source>
</evidence>
<comment type="similarity">
    <text evidence="1">Belongs to the UPF0213 family.</text>
</comment>
<dbReference type="SMART" id="SM00465">
    <property type="entry name" value="GIYc"/>
    <property type="match status" value="1"/>
</dbReference>
<dbReference type="PANTHER" id="PTHR34477">
    <property type="entry name" value="UPF0213 PROTEIN YHBQ"/>
    <property type="match status" value="1"/>
</dbReference>
<proteinExistence type="inferred from homology"/>
<protein>
    <recommendedName>
        <fullName evidence="2">GIY-YIG domain-containing protein</fullName>
    </recommendedName>
</protein>
<dbReference type="Gene3D" id="3.40.1440.10">
    <property type="entry name" value="GIY-YIG endonuclease"/>
    <property type="match status" value="1"/>
</dbReference>
<dbReference type="InterPro" id="IPR000305">
    <property type="entry name" value="GIY-YIG_endonuc"/>
</dbReference>
<gene>
    <name evidence="3" type="ORF">A2876_04230</name>
</gene>
<accession>A0A1F4YEX1</accession>
<name>A0A1F4YEX1_9BACT</name>